<accession>A0A0F9PJB4</accession>
<sequence>MTSEAEQAQADRTLEQEQHTELAVSQQLLPAVINEVFGSLAGPELHNFGGTPEHQFRMIALATGPNVKKYTDTVGKVINVQYFYCHQVRLDGKTPGEFVDALRCVLIDSDGTAYGFVSEMLAKDLARMIRFFGVRPWVPPIAVSVTMSPGKGSHTFYNLVPVN</sequence>
<dbReference type="InterPro" id="IPR035408">
    <property type="entry name" value="Phi29_Phage_SSB"/>
</dbReference>
<evidence type="ECO:0000313" key="1">
    <source>
        <dbReference type="EMBL" id="KKN24607.1"/>
    </source>
</evidence>
<proteinExistence type="predicted"/>
<dbReference type="EMBL" id="LAZR01002871">
    <property type="protein sequence ID" value="KKN24607.1"/>
    <property type="molecule type" value="Genomic_DNA"/>
</dbReference>
<organism evidence="1">
    <name type="scientific">marine sediment metagenome</name>
    <dbReference type="NCBI Taxonomy" id="412755"/>
    <lineage>
        <taxon>unclassified sequences</taxon>
        <taxon>metagenomes</taxon>
        <taxon>ecological metagenomes</taxon>
    </lineage>
</organism>
<dbReference type="Pfam" id="PF17427">
    <property type="entry name" value="Phi29_Phage_SSB"/>
    <property type="match status" value="1"/>
</dbReference>
<protein>
    <submittedName>
        <fullName evidence="1">Uncharacterized protein</fullName>
    </submittedName>
</protein>
<dbReference type="AlphaFoldDB" id="A0A0F9PJB4"/>
<reference evidence="1" key="1">
    <citation type="journal article" date="2015" name="Nature">
        <title>Complex archaea that bridge the gap between prokaryotes and eukaryotes.</title>
        <authorList>
            <person name="Spang A."/>
            <person name="Saw J.H."/>
            <person name="Jorgensen S.L."/>
            <person name="Zaremba-Niedzwiedzka K."/>
            <person name="Martijn J."/>
            <person name="Lind A.E."/>
            <person name="van Eijk R."/>
            <person name="Schleper C."/>
            <person name="Guy L."/>
            <person name="Ettema T.J."/>
        </authorList>
    </citation>
    <scope>NUCLEOTIDE SEQUENCE</scope>
</reference>
<gene>
    <name evidence="1" type="ORF">LCGC14_0893300</name>
</gene>
<name>A0A0F9PJB4_9ZZZZ</name>
<comment type="caution">
    <text evidence="1">The sequence shown here is derived from an EMBL/GenBank/DDBJ whole genome shotgun (WGS) entry which is preliminary data.</text>
</comment>